<evidence type="ECO:0000256" key="5">
    <source>
        <dbReference type="ARBA" id="ARBA00025933"/>
    </source>
</evidence>
<dbReference type="PANTHER" id="PTHR30435">
    <property type="entry name" value="FLAGELLAR PROTEIN"/>
    <property type="match status" value="1"/>
</dbReference>
<keyword evidence="9" id="KW-0966">Cell projection</keyword>
<gene>
    <name evidence="9" type="ORF">J2851_003342</name>
</gene>
<feature type="domain" description="Flagellar basal-body/hook protein C-terminal" evidence="8">
    <location>
        <begin position="89"/>
        <end position="132"/>
    </location>
</feature>
<name>A0ABS4SLY1_9PROT</name>
<dbReference type="NCBIfam" id="TIGR01395">
    <property type="entry name" value="FlgC"/>
    <property type="match status" value="1"/>
</dbReference>
<comment type="subcellular location">
    <subcellularLocation>
        <location evidence="1 6">Bacterial flagellum basal body</location>
    </subcellularLocation>
</comment>
<comment type="subunit">
    <text evidence="5 6">The basal body constitutes a major portion of the flagellar organelle and consists of four rings (L,P,S, and M) mounted on a central rod. The rod consists of about 26 subunits of FlgG in the distal portion, and FlgB, FlgC and FlgF are thought to build up the proximal portion of the rod with about 6 subunits each.</text>
</comment>
<evidence type="ECO:0000256" key="4">
    <source>
        <dbReference type="ARBA" id="ARBA00023143"/>
    </source>
</evidence>
<evidence type="ECO:0000256" key="6">
    <source>
        <dbReference type="RuleBase" id="RU362062"/>
    </source>
</evidence>
<dbReference type="InterPro" id="IPR006299">
    <property type="entry name" value="FlgC"/>
</dbReference>
<organism evidence="9 10">
    <name type="scientific">Azospirillum rugosum</name>
    <dbReference type="NCBI Taxonomy" id="416170"/>
    <lineage>
        <taxon>Bacteria</taxon>
        <taxon>Pseudomonadati</taxon>
        <taxon>Pseudomonadota</taxon>
        <taxon>Alphaproteobacteria</taxon>
        <taxon>Rhodospirillales</taxon>
        <taxon>Azospirillaceae</taxon>
        <taxon>Azospirillum</taxon>
    </lineage>
</organism>
<proteinExistence type="inferred from homology"/>
<dbReference type="PROSITE" id="PS00588">
    <property type="entry name" value="FLAGELLA_BB_ROD"/>
    <property type="match status" value="1"/>
</dbReference>
<comment type="caution">
    <text evidence="9">The sequence shown here is derived from an EMBL/GenBank/DDBJ whole genome shotgun (WGS) entry which is preliminary data.</text>
</comment>
<dbReference type="Pfam" id="PF00460">
    <property type="entry name" value="Flg_bb_rod"/>
    <property type="match status" value="1"/>
</dbReference>
<evidence type="ECO:0000313" key="9">
    <source>
        <dbReference type="EMBL" id="MBP2293559.1"/>
    </source>
</evidence>
<evidence type="ECO:0000256" key="1">
    <source>
        <dbReference type="ARBA" id="ARBA00004117"/>
    </source>
</evidence>
<dbReference type="Pfam" id="PF06429">
    <property type="entry name" value="Flg_bbr_C"/>
    <property type="match status" value="1"/>
</dbReference>
<evidence type="ECO:0000313" key="10">
    <source>
        <dbReference type="Proteomes" id="UP000781958"/>
    </source>
</evidence>
<feature type="domain" description="Flagellar basal body rod protein N-terminal" evidence="7">
    <location>
        <begin position="9"/>
        <end position="34"/>
    </location>
</feature>
<keyword evidence="9" id="KW-0969">Cilium</keyword>
<dbReference type="InterPro" id="IPR010930">
    <property type="entry name" value="Flg_bb/hook_C_dom"/>
</dbReference>
<sequence length="136" mass="15140">MDLYKSMAVSAAGMKAQGTRLKVIAENLANANTTAETPGDLPYRRKVVTFQNALDRQMGVDTVRVAKIDVDKKDFERRYDPSHPSADADGYVLMPNVNTVIEAMDMREAQRTYEANLSAIDSARQMLSRTIDILRG</sequence>
<dbReference type="RefSeq" id="WP_209767485.1">
    <property type="nucleotide sequence ID" value="NZ_JAGINP010000011.1"/>
</dbReference>
<dbReference type="InterPro" id="IPR019776">
    <property type="entry name" value="Flagellar_basal_body_rod_CS"/>
</dbReference>
<keyword evidence="10" id="KW-1185">Reference proteome</keyword>
<accession>A0ABS4SLY1</accession>
<comment type="similarity">
    <text evidence="2">Belongs to the flagella basal body rod proteins family.</text>
</comment>
<evidence type="ECO:0000256" key="3">
    <source>
        <dbReference type="ARBA" id="ARBA00017941"/>
    </source>
</evidence>
<evidence type="ECO:0000259" key="7">
    <source>
        <dbReference type="Pfam" id="PF00460"/>
    </source>
</evidence>
<dbReference type="Proteomes" id="UP000781958">
    <property type="component" value="Unassembled WGS sequence"/>
</dbReference>
<dbReference type="EMBL" id="JAGINP010000011">
    <property type="protein sequence ID" value="MBP2293559.1"/>
    <property type="molecule type" value="Genomic_DNA"/>
</dbReference>
<reference evidence="9 10" key="1">
    <citation type="submission" date="2021-03" db="EMBL/GenBank/DDBJ databases">
        <title>Genomic Encyclopedia of Type Strains, Phase III (KMG-III): the genomes of soil and plant-associated and newly described type strains.</title>
        <authorList>
            <person name="Whitman W."/>
        </authorList>
    </citation>
    <scope>NUCLEOTIDE SEQUENCE [LARGE SCALE GENOMIC DNA]</scope>
    <source>
        <strain evidence="9 10">IMMIB AFH-6</strain>
    </source>
</reference>
<protein>
    <recommendedName>
        <fullName evidence="3 6">Flagellar basal-body rod protein FlgC</fullName>
    </recommendedName>
</protein>
<evidence type="ECO:0000256" key="2">
    <source>
        <dbReference type="ARBA" id="ARBA00009677"/>
    </source>
</evidence>
<dbReference type="PANTHER" id="PTHR30435:SF2">
    <property type="entry name" value="FLAGELLAR BASAL-BODY ROD PROTEIN FLGC"/>
    <property type="match status" value="1"/>
</dbReference>
<evidence type="ECO:0000259" key="8">
    <source>
        <dbReference type="Pfam" id="PF06429"/>
    </source>
</evidence>
<keyword evidence="9" id="KW-0282">Flagellum</keyword>
<keyword evidence="4 6" id="KW-0975">Bacterial flagellum</keyword>
<dbReference type="InterPro" id="IPR001444">
    <property type="entry name" value="Flag_bb_rod_N"/>
</dbReference>